<evidence type="ECO:0000313" key="1">
    <source>
        <dbReference type="EMBL" id="BDZ51820.1"/>
    </source>
</evidence>
<gene>
    <name evidence="1" type="ORF">GCM10025867_40610</name>
</gene>
<dbReference type="EMBL" id="AP027732">
    <property type="protein sequence ID" value="BDZ51820.1"/>
    <property type="molecule type" value="Genomic_DNA"/>
</dbReference>
<protein>
    <submittedName>
        <fullName evidence="1">Uncharacterized protein</fullName>
    </submittedName>
</protein>
<proteinExistence type="predicted"/>
<evidence type="ECO:0000313" key="2">
    <source>
        <dbReference type="Proteomes" id="UP001321486"/>
    </source>
</evidence>
<accession>A0ABM8GTM0</accession>
<keyword evidence="2" id="KW-1185">Reference proteome</keyword>
<dbReference type="Proteomes" id="UP001321486">
    <property type="component" value="Chromosome"/>
</dbReference>
<organism evidence="1 2">
    <name type="scientific">Frondihabitans sucicola</name>
    <dbReference type="NCBI Taxonomy" id="1268041"/>
    <lineage>
        <taxon>Bacteria</taxon>
        <taxon>Bacillati</taxon>
        <taxon>Actinomycetota</taxon>
        <taxon>Actinomycetes</taxon>
        <taxon>Micrococcales</taxon>
        <taxon>Microbacteriaceae</taxon>
        <taxon>Frondihabitans</taxon>
    </lineage>
</organism>
<sequence length="130" mass="13929">MLRDGRFRGGAASGLGQRVDLALTDLRTLDELFVDEQLEGGVHGSWARCPRSAGASLDRTDELVAVHRLVAELSQNGRANVARFSAVVVVARRGGGGESLPKTVERLPQVEIGEEDARMARCPFGTDDNA</sequence>
<name>A0ABM8GTM0_9MICO</name>
<reference evidence="2" key="1">
    <citation type="journal article" date="2019" name="Int. J. Syst. Evol. Microbiol.">
        <title>The Global Catalogue of Microorganisms (GCM) 10K type strain sequencing project: providing services to taxonomists for standard genome sequencing and annotation.</title>
        <authorList>
            <consortium name="The Broad Institute Genomics Platform"/>
            <consortium name="The Broad Institute Genome Sequencing Center for Infectious Disease"/>
            <person name="Wu L."/>
            <person name="Ma J."/>
        </authorList>
    </citation>
    <scope>NUCLEOTIDE SEQUENCE [LARGE SCALE GENOMIC DNA]</scope>
    <source>
        <strain evidence="2">NBRC 108728</strain>
    </source>
</reference>